<protein>
    <recommendedName>
        <fullName evidence="4">Kielin/chordin-like protein</fullName>
    </recommendedName>
</protein>
<sequence>MIRQWNFYLGVFFLAAHVACSVDSDCDKTKCLGPLMHYKALGCKPIYLKTDDCCPYKYDCDHLKNRSDDKCYVNGHEYNIGEALKDEDRSPCDHCTCVLRNNVALFTCAAYSCPYPDAGDNCYVRQNATSCCPDYEAICPKSLEERPTCDVNGKVYLDGEYFEADGLECYCGPNYQGKNIEPFCRKPKQVPCSLDVHYSYDVRNNCPPVYYDGQNPQTSCAINFRCANDRDEIVKHGKNENVSDDKNSEDDEFNVKCIFGNMTLRVGDSLKSATDYSSVCVDCTCEIPPMVTCRQLPEDKCDPTKHEDFNAHRL</sequence>
<comment type="caution">
    <text evidence="2">The sequence shown here is derived from an EMBL/GenBank/DDBJ whole genome shotgun (WGS) entry which is preliminary data.</text>
</comment>
<keyword evidence="1" id="KW-0732">Signal</keyword>
<proteinExistence type="predicted"/>
<organism evidence="2 3">
    <name type="scientific">Aphidius gifuensis</name>
    <name type="common">Parasitoid wasp</name>
    <dbReference type="NCBI Taxonomy" id="684658"/>
    <lineage>
        <taxon>Eukaryota</taxon>
        <taxon>Metazoa</taxon>
        <taxon>Ecdysozoa</taxon>
        <taxon>Arthropoda</taxon>
        <taxon>Hexapoda</taxon>
        <taxon>Insecta</taxon>
        <taxon>Pterygota</taxon>
        <taxon>Neoptera</taxon>
        <taxon>Endopterygota</taxon>
        <taxon>Hymenoptera</taxon>
        <taxon>Apocrita</taxon>
        <taxon>Ichneumonoidea</taxon>
        <taxon>Braconidae</taxon>
        <taxon>Aphidiinae</taxon>
        <taxon>Aphidius</taxon>
    </lineage>
</organism>
<reference evidence="2 3" key="1">
    <citation type="submission" date="2020-08" db="EMBL/GenBank/DDBJ databases">
        <title>Aphidius gifuensis genome sequencing and assembly.</title>
        <authorList>
            <person name="Du Z."/>
        </authorList>
    </citation>
    <scope>NUCLEOTIDE SEQUENCE [LARGE SCALE GENOMIC DNA]</scope>
    <source>
        <strain evidence="2">YNYX2018</strain>
        <tissue evidence="2">Adults</tissue>
    </source>
</reference>
<accession>A0A834Y234</accession>
<keyword evidence="3" id="KW-1185">Reference proteome</keyword>
<evidence type="ECO:0000313" key="2">
    <source>
        <dbReference type="EMBL" id="KAF7996293.1"/>
    </source>
</evidence>
<evidence type="ECO:0000313" key="3">
    <source>
        <dbReference type="Proteomes" id="UP000639338"/>
    </source>
</evidence>
<evidence type="ECO:0000256" key="1">
    <source>
        <dbReference type="SAM" id="SignalP"/>
    </source>
</evidence>
<dbReference type="EMBL" id="JACMRX010000001">
    <property type="protein sequence ID" value="KAF7996293.1"/>
    <property type="molecule type" value="Genomic_DNA"/>
</dbReference>
<dbReference type="Proteomes" id="UP000639338">
    <property type="component" value="Unassembled WGS sequence"/>
</dbReference>
<name>A0A834Y234_APHGI</name>
<dbReference type="AlphaFoldDB" id="A0A834Y234"/>
<dbReference type="OrthoDB" id="365605at2759"/>
<gene>
    <name evidence="2" type="ORF">HCN44_001925</name>
</gene>
<evidence type="ECO:0008006" key="4">
    <source>
        <dbReference type="Google" id="ProtNLM"/>
    </source>
</evidence>
<feature type="signal peptide" evidence="1">
    <location>
        <begin position="1"/>
        <end position="21"/>
    </location>
</feature>
<feature type="chain" id="PRO_5032765735" description="Kielin/chordin-like protein" evidence="1">
    <location>
        <begin position="22"/>
        <end position="314"/>
    </location>
</feature>